<name>A0A5B7D1M1_PORTR</name>
<gene>
    <name evidence="2" type="ORF">E2C01_008346</name>
</gene>
<keyword evidence="1" id="KW-0472">Membrane</keyword>
<feature type="transmembrane region" description="Helical" evidence="1">
    <location>
        <begin position="73"/>
        <end position="95"/>
    </location>
</feature>
<comment type="caution">
    <text evidence="2">The sequence shown here is derived from an EMBL/GenBank/DDBJ whole genome shotgun (WGS) entry which is preliminary data.</text>
</comment>
<keyword evidence="1" id="KW-1133">Transmembrane helix</keyword>
<dbReference type="EMBL" id="VSRR010000435">
    <property type="protein sequence ID" value="MPC15550.1"/>
    <property type="molecule type" value="Genomic_DNA"/>
</dbReference>
<keyword evidence="1" id="KW-0812">Transmembrane</keyword>
<dbReference type="AlphaFoldDB" id="A0A5B7D1M1"/>
<sequence>MTRAELELAGWTGVVVGRGVMYAGMDGGSGVLWGAWDLNSSSSFLLVVRRDFPFYVRVVYCCWASWLKRQWSVLAITVLCPKASRVFTLLFYIWFPYYIRARTVPPDREVKRTLVLTFGNR</sequence>
<evidence type="ECO:0000256" key="1">
    <source>
        <dbReference type="SAM" id="Phobius"/>
    </source>
</evidence>
<accession>A0A5B7D1M1</accession>
<proteinExistence type="predicted"/>
<keyword evidence="3" id="KW-1185">Reference proteome</keyword>
<evidence type="ECO:0000313" key="3">
    <source>
        <dbReference type="Proteomes" id="UP000324222"/>
    </source>
</evidence>
<protein>
    <submittedName>
        <fullName evidence="2">Uncharacterized protein</fullName>
    </submittedName>
</protein>
<dbReference type="Proteomes" id="UP000324222">
    <property type="component" value="Unassembled WGS sequence"/>
</dbReference>
<reference evidence="2 3" key="1">
    <citation type="submission" date="2019-05" db="EMBL/GenBank/DDBJ databases">
        <title>Another draft genome of Portunus trituberculatus and its Hox gene families provides insights of decapod evolution.</title>
        <authorList>
            <person name="Jeong J.-H."/>
            <person name="Song I."/>
            <person name="Kim S."/>
            <person name="Choi T."/>
            <person name="Kim D."/>
            <person name="Ryu S."/>
            <person name="Kim W."/>
        </authorList>
    </citation>
    <scope>NUCLEOTIDE SEQUENCE [LARGE SCALE GENOMIC DNA]</scope>
    <source>
        <tissue evidence="2">Muscle</tissue>
    </source>
</reference>
<evidence type="ECO:0000313" key="2">
    <source>
        <dbReference type="EMBL" id="MPC15550.1"/>
    </source>
</evidence>
<organism evidence="2 3">
    <name type="scientific">Portunus trituberculatus</name>
    <name type="common">Swimming crab</name>
    <name type="synonym">Neptunus trituberculatus</name>
    <dbReference type="NCBI Taxonomy" id="210409"/>
    <lineage>
        <taxon>Eukaryota</taxon>
        <taxon>Metazoa</taxon>
        <taxon>Ecdysozoa</taxon>
        <taxon>Arthropoda</taxon>
        <taxon>Crustacea</taxon>
        <taxon>Multicrustacea</taxon>
        <taxon>Malacostraca</taxon>
        <taxon>Eumalacostraca</taxon>
        <taxon>Eucarida</taxon>
        <taxon>Decapoda</taxon>
        <taxon>Pleocyemata</taxon>
        <taxon>Brachyura</taxon>
        <taxon>Eubrachyura</taxon>
        <taxon>Portunoidea</taxon>
        <taxon>Portunidae</taxon>
        <taxon>Portuninae</taxon>
        <taxon>Portunus</taxon>
    </lineage>
</organism>